<dbReference type="Gene3D" id="1.20.1600.10">
    <property type="entry name" value="Outer membrane efflux proteins (OEP)"/>
    <property type="match status" value="1"/>
</dbReference>
<dbReference type="GO" id="GO:0015562">
    <property type="term" value="F:efflux transmembrane transporter activity"/>
    <property type="evidence" value="ECO:0007669"/>
    <property type="project" value="InterPro"/>
</dbReference>
<comment type="subcellular location">
    <subcellularLocation>
        <location evidence="1">Cell outer membrane</location>
    </subcellularLocation>
</comment>
<dbReference type="GO" id="GO:1990281">
    <property type="term" value="C:efflux pump complex"/>
    <property type="evidence" value="ECO:0007669"/>
    <property type="project" value="TreeGrafter"/>
</dbReference>
<keyword evidence="11" id="KW-1185">Reference proteome</keyword>
<gene>
    <name evidence="10" type="ORF">HQ865_07270</name>
</gene>
<name>A0A7D4UCP4_9SPHI</name>
<keyword evidence="5" id="KW-0812">Transmembrane</keyword>
<dbReference type="PANTHER" id="PTHR30026">
    <property type="entry name" value="OUTER MEMBRANE PROTEIN TOLC"/>
    <property type="match status" value="1"/>
</dbReference>
<organism evidence="10 11">
    <name type="scientific">Mucilaginibacter mali</name>
    <dbReference type="NCBI Taxonomy" id="2740462"/>
    <lineage>
        <taxon>Bacteria</taxon>
        <taxon>Pseudomonadati</taxon>
        <taxon>Bacteroidota</taxon>
        <taxon>Sphingobacteriia</taxon>
        <taxon>Sphingobacteriales</taxon>
        <taxon>Sphingobacteriaceae</taxon>
        <taxon>Mucilaginibacter</taxon>
    </lineage>
</organism>
<evidence type="ECO:0000256" key="4">
    <source>
        <dbReference type="ARBA" id="ARBA00022452"/>
    </source>
</evidence>
<keyword evidence="6" id="KW-0472">Membrane</keyword>
<evidence type="ECO:0000256" key="2">
    <source>
        <dbReference type="ARBA" id="ARBA00007613"/>
    </source>
</evidence>
<dbReference type="GO" id="GO:0009279">
    <property type="term" value="C:cell outer membrane"/>
    <property type="evidence" value="ECO:0007669"/>
    <property type="project" value="UniProtKB-SubCell"/>
</dbReference>
<dbReference type="AlphaFoldDB" id="A0A7D4UCP4"/>
<reference evidence="10 11" key="1">
    <citation type="submission" date="2020-05" db="EMBL/GenBank/DDBJ databases">
        <title>Mucilaginibacter mali sp. nov.</title>
        <authorList>
            <person name="Kim H.S."/>
            <person name="Lee K.C."/>
            <person name="Suh M.K."/>
            <person name="Kim J.-S."/>
            <person name="Han K.-I."/>
            <person name="Eom M.K."/>
            <person name="Shin Y.K."/>
            <person name="Lee J.-S."/>
        </authorList>
    </citation>
    <scope>NUCLEOTIDE SEQUENCE [LARGE SCALE GENOMIC DNA]</scope>
    <source>
        <strain evidence="10 11">G2-14</strain>
    </source>
</reference>
<dbReference type="InterPro" id="IPR003423">
    <property type="entry name" value="OMP_efflux"/>
</dbReference>
<evidence type="ECO:0000256" key="8">
    <source>
        <dbReference type="SAM" id="Coils"/>
    </source>
</evidence>
<evidence type="ECO:0000256" key="9">
    <source>
        <dbReference type="SAM" id="SignalP"/>
    </source>
</evidence>
<feature type="chain" id="PRO_5029021667" evidence="9">
    <location>
        <begin position="25"/>
        <end position="445"/>
    </location>
</feature>
<sequence>MRMNICRYLLTALICTCSSAAVLAQDSTLIGVPLKWDIQKCIEYAKKNNIQINSLRLSQKISEQEFLLAKASRLPDLSASASQNFGHSNSAGSGSGRSGFTASGNYGLSSSVTLYNGNYINNNIAQKNLAQQVANLSVMQQENDITLQITQAYLTILLDKETIVYNSDVVTTSQAQLKQYQQKFDVGAIARKDLVQLQAQVATDQYNLVTAKNQERQDLLTLKQLLLLPTDATFDVVKPDTIAPVNTNTPLHDAEQIALKNRPEIKSGQLAVDIAQYDVAKANAGYKPFLSAGGSVGASYVTGNGDYFSQLNRNFNQQIGLNLSIPIFTKRQVKTQVEEAKIGVDQAKLDFTNTRITLSQQVERAYINVQNAQGQYEAAQQEFKFNQESYRIANEQLKVGVANMVEFLQQKNLYIQAQQSYIQSKYNTLLSLKIYDFYKGIPITL</sequence>
<evidence type="ECO:0000313" key="11">
    <source>
        <dbReference type="Proteomes" id="UP000505355"/>
    </source>
</evidence>
<accession>A0A7D4UCP4</accession>
<evidence type="ECO:0000256" key="5">
    <source>
        <dbReference type="ARBA" id="ARBA00022692"/>
    </source>
</evidence>
<dbReference type="KEGG" id="mmab:HQ865_07270"/>
<feature type="coiled-coil region" evidence="8">
    <location>
        <begin position="362"/>
        <end position="389"/>
    </location>
</feature>
<dbReference type="InterPro" id="IPR051906">
    <property type="entry name" value="TolC-like"/>
</dbReference>
<keyword evidence="9" id="KW-0732">Signal</keyword>
<keyword evidence="8" id="KW-0175">Coiled coil</keyword>
<dbReference type="SUPFAM" id="SSF56954">
    <property type="entry name" value="Outer membrane efflux proteins (OEP)"/>
    <property type="match status" value="1"/>
</dbReference>
<evidence type="ECO:0000256" key="7">
    <source>
        <dbReference type="ARBA" id="ARBA00023237"/>
    </source>
</evidence>
<dbReference type="PANTHER" id="PTHR30026:SF20">
    <property type="entry name" value="OUTER MEMBRANE PROTEIN TOLC"/>
    <property type="match status" value="1"/>
</dbReference>
<feature type="signal peptide" evidence="9">
    <location>
        <begin position="1"/>
        <end position="24"/>
    </location>
</feature>
<protein>
    <submittedName>
        <fullName evidence="10">TolC family protein</fullName>
    </submittedName>
</protein>
<evidence type="ECO:0000256" key="3">
    <source>
        <dbReference type="ARBA" id="ARBA00022448"/>
    </source>
</evidence>
<comment type="similarity">
    <text evidence="2">Belongs to the outer membrane factor (OMF) (TC 1.B.17) family.</text>
</comment>
<evidence type="ECO:0000313" key="10">
    <source>
        <dbReference type="EMBL" id="QKJ29559.1"/>
    </source>
</evidence>
<evidence type="ECO:0000256" key="1">
    <source>
        <dbReference type="ARBA" id="ARBA00004442"/>
    </source>
</evidence>
<evidence type="ECO:0000256" key="6">
    <source>
        <dbReference type="ARBA" id="ARBA00023136"/>
    </source>
</evidence>
<dbReference type="GO" id="GO:0015288">
    <property type="term" value="F:porin activity"/>
    <property type="evidence" value="ECO:0007669"/>
    <property type="project" value="TreeGrafter"/>
</dbReference>
<dbReference type="Pfam" id="PF02321">
    <property type="entry name" value="OEP"/>
    <property type="match status" value="2"/>
</dbReference>
<proteinExistence type="inferred from homology"/>
<keyword evidence="7" id="KW-0998">Cell outer membrane</keyword>
<keyword evidence="3" id="KW-0813">Transport</keyword>
<dbReference type="EMBL" id="CP054139">
    <property type="protein sequence ID" value="QKJ29559.1"/>
    <property type="molecule type" value="Genomic_DNA"/>
</dbReference>
<keyword evidence="4" id="KW-1134">Transmembrane beta strand</keyword>
<dbReference type="Proteomes" id="UP000505355">
    <property type="component" value="Chromosome"/>
</dbReference>